<evidence type="ECO:0000313" key="2">
    <source>
        <dbReference type="EMBL" id="EAQ71582.1"/>
    </source>
</evidence>
<proteinExistence type="predicted"/>
<protein>
    <submittedName>
        <fullName evidence="2">Uncharacterized protein</fullName>
    </submittedName>
</protein>
<organism evidence="2">
    <name type="scientific">Pyricularia oryzae (strain 70-15 / ATCC MYA-4617 / FGSC 8958)</name>
    <name type="common">Rice blast fungus</name>
    <name type="synonym">Magnaporthe oryzae</name>
    <dbReference type="NCBI Taxonomy" id="242507"/>
    <lineage>
        <taxon>Eukaryota</taxon>
        <taxon>Fungi</taxon>
        <taxon>Dikarya</taxon>
        <taxon>Ascomycota</taxon>
        <taxon>Pezizomycotina</taxon>
        <taxon>Sordariomycetes</taxon>
        <taxon>Sordariomycetidae</taxon>
        <taxon>Magnaporthales</taxon>
        <taxon>Pyriculariaceae</taxon>
        <taxon>Pyricularia</taxon>
    </lineage>
</organism>
<dbReference type="AlphaFoldDB" id="Q2KEP7"/>
<sequence length="143" mass="15266">MSPDHVGLPVVSTFDELVGLGRQSGTQEGRPMLDLKGNVIHKEASDPASMITAVSIETSTGLEEHELLAAIRGSITLCECAYVNKYSRIRRLAPTHARDSQVARSGADAVSALIDTDGIDPQSPGSEPAPKVNQGVEAFWRNK</sequence>
<reference evidence="2" key="1">
    <citation type="submission" date="2005-01" db="EMBL/GenBank/DDBJ databases">
        <title>The sequence of Magnaporthe grisea chromosome 7.</title>
        <authorList>
            <person name="Thon M.R."/>
            <person name="Pan H."/>
            <person name="Diener A."/>
            <person name="Papalas J."/>
            <person name="Taro A."/>
            <person name="Mitchell T."/>
            <person name="Dean R.A."/>
        </authorList>
    </citation>
    <scope>NUCLEOTIDE SEQUENCE</scope>
    <source>
        <strain evidence="2">70-15</strain>
    </source>
</reference>
<gene>
    <name evidence="2" type="ORF">MGCH7_ch7g989</name>
</gene>
<dbReference type="EMBL" id="CM000230">
    <property type="protein sequence ID" value="EAQ71582.1"/>
    <property type="molecule type" value="Genomic_DNA"/>
</dbReference>
<accession>Q2KEP7</accession>
<name>Q2KEP7_PYRO7</name>
<evidence type="ECO:0000256" key="1">
    <source>
        <dbReference type="SAM" id="MobiDB-lite"/>
    </source>
</evidence>
<feature type="region of interest" description="Disordered" evidence="1">
    <location>
        <begin position="115"/>
        <end position="136"/>
    </location>
</feature>